<protein>
    <recommendedName>
        <fullName evidence="5">Secreted protein</fullName>
    </recommendedName>
</protein>
<reference evidence="3" key="2">
    <citation type="submission" date="2023-06" db="EMBL/GenBank/DDBJ databases">
        <authorList>
            <consortium name="Lawrence Berkeley National Laboratory"/>
            <person name="Mondo S.J."/>
            <person name="Hensen N."/>
            <person name="Bonometti L."/>
            <person name="Westerberg I."/>
            <person name="Brannstrom I.O."/>
            <person name="Guillou S."/>
            <person name="Cros-Aarteil S."/>
            <person name="Calhoun S."/>
            <person name="Haridas S."/>
            <person name="Kuo A."/>
            <person name="Pangilinan J."/>
            <person name="Riley R."/>
            <person name="Labutti K."/>
            <person name="Andreopoulos B."/>
            <person name="Lipzen A."/>
            <person name="Chen C."/>
            <person name="Yanf M."/>
            <person name="Daum C."/>
            <person name="Ng V."/>
            <person name="Clum A."/>
            <person name="Steindorff A."/>
            <person name="Ohm R."/>
            <person name="Martin F."/>
            <person name="Silar P."/>
            <person name="Natvig D."/>
            <person name="Lalanne C."/>
            <person name="Gautier V."/>
            <person name="Ament-Velasquez S.L."/>
            <person name="Kruys A."/>
            <person name="Hutchinson M.I."/>
            <person name="Powell A.J."/>
            <person name="Barry K."/>
            <person name="Miller A.N."/>
            <person name="Grigoriev I.V."/>
            <person name="Debuchy R."/>
            <person name="Gladieux P."/>
            <person name="Thoren M.H."/>
            <person name="Johannesson H."/>
        </authorList>
    </citation>
    <scope>NUCLEOTIDE SEQUENCE</scope>
    <source>
        <strain evidence="3">CBS 626.80</strain>
    </source>
</reference>
<name>A0AAN6NVC6_9PEZI</name>
<evidence type="ECO:0000313" key="4">
    <source>
        <dbReference type="Proteomes" id="UP001303222"/>
    </source>
</evidence>
<feature type="chain" id="PRO_5043009036" description="Secreted protein" evidence="2">
    <location>
        <begin position="21"/>
        <end position="145"/>
    </location>
</feature>
<gene>
    <name evidence="3" type="ORF">QBC32DRAFT_343131</name>
</gene>
<dbReference type="EMBL" id="MU859139">
    <property type="protein sequence ID" value="KAK3951778.1"/>
    <property type="molecule type" value="Genomic_DNA"/>
</dbReference>
<organism evidence="3 4">
    <name type="scientific">Pseudoneurospora amorphoporcata</name>
    <dbReference type="NCBI Taxonomy" id="241081"/>
    <lineage>
        <taxon>Eukaryota</taxon>
        <taxon>Fungi</taxon>
        <taxon>Dikarya</taxon>
        <taxon>Ascomycota</taxon>
        <taxon>Pezizomycotina</taxon>
        <taxon>Sordariomycetes</taxon>
        <taxon>Sordariomycetidae</taxon>
        <taxon>Sordariales</taxon>
        <taxon>Sordariaceae</taxon>
        <taxon>Pseudoneurospora</taxon>
    </lineage>
</organism>
<comment type="caution">
    <text evidence="3">The sequence shown here is derived from an EMBL/GenBank/DDBJ whole genome shotgun (WGS) entry which is preliminary data.</text>
</comment>
<dbReference type="AlphaFoldDB" id="A0AAN6NVC6"/>
<reference evidence="3" key="1">
    <citation type="journal article" date="2023" name="Mol. Phylogenet. Evol.">
        <title>Genome-scale phylogeny and comparative genomics of the fungal order Sordariales.</title>
        <authorList>
            <person name="Hensen N."/>
            <person name="Bonometti L."/>
            <person name="Westerberg I."/>
            <person name="Brannstrom I.O."/>
            <person name="Guillou S."/>
            <person name="Cros-Aarteil S."/>
            <person name="Calhoun S."/>
            <person name="Haridas S."/>
            <person name="Kuo A."/>
            <person name="Mondo S."/>
            <person name="Pangilinan J."/>
            <person name="Riley R."/>
            <person name="LaButti K."/>
            <person name="Andreopoulos B."/>
            <person name="Lipzen A."/>
            <person name="Chen C."/>
            <person name="Yan M."/>
            <person name="Daum C."/>
            <person name="Ng V."/>
            <person name="Clum A."/>
            <person name="Steindorff A."/>
            <person name="Ohm R.A."/>
            <person name="Martin F."/>
            <person name="Silar P."/>
            <person name="Natvig D.O."/>
            <person name="Lalanne C."/>
            <person name="Gautier V."/>
            <person name="Ament-Velasquez S.L."/>
            <person name="Kruys A."/>
            <person name="Hutchinson M.I."/>
            <person name="Powell A.J."/>
            <person name="Barry K."/>
            <person name="Miller A.N."/>
            <person name="Grigoriev I.V."/>
            <person name="Debuchy R."/>
            <person name="Gladieux P."/>
            <person name="Hiltunen Thoren M."/>
            <person name="Johannesson H."/>
        </authorList>
    </citation>
    <scope>NUCLEOTIDE SEQUENCE</scope>
    <source>
        <strain evidence="3">CBS 626.80</strain>
    </source>
</reference>
<sequence>MSIWGISGIELLLTVPLAMCLHPCLAPNMAFFQSCGCTSKAGWDGSAVADYKTGALIFPAPNNESRSSPHSPRTDDRVWARLDRLNSSWTLRSRPGHLLPILTPTGSSPGMSDDDKARPKLTAHPIYSSCSAAVFTQPPVVSSLP</sequence>
<feature type="signal peptide" evidence="2">
    <location>
        <begin position="1"/>
        <end position="20"/>
    </location>
</feature>
<evidence type="ECO:0000256" key="1">
    <source>
        <dbReference type="SAM" id="MobiDB-lite"/>
    </source>
</evidence>
<evidence type="ECO:0000256" key="2">
    <source>
        <dbReference type="SAM" id="SignalP"/>
    </source>
</evidence>
<keyword evidence="4" id="KW-1185">Reference proteome</keyword>
<proteinExistence type="predicted"/>
<evidence type="ECO:0000313" key="3">
    <source>
        <dbReference type="EMBL" id="KAK3951778.1"/>
    </source>
</evidence>
<keyword evidence="2" id="KW-0732">Signal</keyword>
<feature type="region of interest" description="Disordered" evidence="1">
    <location>
        <begin position="100"/>
        <end position="119"/>
    </location>
</feature>
<dbReference type="Proteomes" id="UP001303222">
    <property type="component" value="Unassembled WGS sequence"/>
</dbReference>
<accession>A0AAN6NVC6</accession>
<evidence type="ECO:0008006" key="5">
    <source>
        <dbReference type="Google" id="ProtNLM"/>
    </source>
</evidence>